<evidence type="ECO:0000313" key="2">
    <source>
        <dbReference type="EMBL" id="MBB4946843.1"/>
    </source>
</evidence>
<keyword evidence="2" id="KW-0238">DNA-binding</keyword>
<dbReference type="InterPro" id="IPR009061">
    <property type="entry name" value="DNA-bd_dom_put_sf"/>
</dbReference>
<dbReference type="RefSeq" id="WP_313068273.1">
    <property type="nucleotide sequence ID" value="NZ_JACHJR010000001.1"/>
</dbReference>
<comment type="caution">
    <text evidence="2">The sequence shown here is derived from an EMBL/GenBank/DDBJ whole genome shotgun (WGS) entry which is preliminary data.</text>
</comment>
<name>A0A7W7WH72_9ACTN</name>
<organism evidence="2 3">
    <name type="scientific">Kitasatospora gansuensis</name>
    <dbReference type="NCBI Taxonomy" id="258050"/>
    <lineage>
        <taxon>Bacteria</taxon>
        <taxon>Bacillati</taxon>
        <taxon>Actinomycetota</taxon>
        <taxon>Actinomycetes</taxon>
        <taxon>Kitasatosporales</taxon>
        <taxon>Streptomycetaceae</taxon>
        <taxon>Kitasatospora</taxon>
    </lineage>
</organism>
<accession>A0A7W7WH72</accession>
<protein>
    <submittedName>
        <fullName evidence="2">DNA-binding transcriptional MerR regulator</fullName>
    </submittedName>
</protein>
<dbReference type="Gene3D" id="1.10.1660.10">
    <property type="match status" value="1"/>
</dbReference>
<dbReference type="Proteomes" id="UP000573327">
    <property type="component" value="Unassembled WGS sequence"/>
</dbReference>
<dbReference type="GO" id="GO:0003677">
    <property type="term" value="F:DNA binding"/>
    <property type="evidence" value="ECO:0007669"/>
    <property type="project" value="UniProtKB-KW"/>
</dbReference>
<evidence type="ECO:0000259" key="1">
    <source>
        <dbReference type="Pfam" id="PF13411"/>
    </source>
</evidence>
<dbReference type="EMBL" id="JACHJR010000001">
    <property type="protein sequence ID" value="MBB4946843.1"/>
    <property type="molecule type" value="Genomic_DNA"/>
</dbReference>
<dbReference type="GO" id="GO:0006355">
    <property type="term" value="P:regulation of DNA-templated transcription"/>
    <property type="evidence" value="ECO:0007669"/>
    <property type="project" value="InterPro"/>
</dbReference>
<feature type="domain" description="HTH merR-type" evidence="1">
    <location>
        <begin position="6"/>
        <end position="52"/>
    </location>
</feature>
<gene>
    <name evidence="2" type="ORF">F4556_002378</name>
</gene>
<reference evidence="2 3" key="1">
    <citation type="submission" date="2020-08" db="EMBL/GenBank/DDBJ databases">
        <title>Sequencing the genomes of 1000 actinobacteria strains.</title>
        <authorList>
            <person name="Klenk H.-P."/>
        </authorList>
    </citation>
    <scope>NUCLEOTIDE SEQUENCE [LARGE SCALE GENOMIC DNA]</scope>
    <source>
        <strain evidence="2 3">DSM 44786</strain>
    </source>
</reference>
<proteinExistence type="predicted"/>
<dbReference type="SUPFAM" id="SSF46955">
    <property type="entry name" value="Putative DNA-binding domain"/>
    <property type="match status" value="1"/>
</dbReference>
<dbReference type="AlphaFoldDB" id="A0A7W7WH72"/>
<sequence length="67" mass="7104">MTELLTTRQAAALCGVAPGTIRSWASRGLLDRAGLDGRGHPLYRQLDVARAEAATRDHAGRTFGQAA</sequence>
<dbReference type="Pfam" id="PF13411">
    <property type="entry name" value="MerR_1"/>
    <property type="match status" value="1"/>
</dbReference>
<keyword evidence="3" id="KW-1185">Reference proteome</keyword>
<dbReference type="InterPro" id="IPR000551">
    <property type="entry name" value="MerR-type_HTH_dom"/>
</dbReference>
<evidence type="ECO:0000313" key="3">
    <source>
        <dbReference type="Proteomes" id="UP000573327"/>
    </source>
</evidence>